<evidence type="ECO:0000256" key="5">
    <source>
        <dbReference type="SAM" id="Phobius"/>
    </source>
</evidence>
<dbReference type="OrthoDB" id="10021397at2759"/>
<sequence>MPIGTGLISTFQVDTHARIWIGYQIILGFGIGLGMQHAVIAVQTVLQPRDIPIGVSLVFFCQQLGCTIFVSVGQNVFNQKLIAGAGPCGCRFGSTEHC</sequence>
<reference evidence="6 7" key="1">
    <citation type="submission" date="2014-06" db="EMBL/GenBank/DDBJ databases">
        <title>The Genome of the Aflatoxigenic Filamentous Fungus Aspergillus nomius.</title>
        <authorList>
            <person name="Moore M.G."/>
            <person name="Shannon B.M."/>
            <person name="Brian M.M."/>
        </authorList>
    </citation>
    <scope>NUCLEOTIDE SEQUENCE [LARGE SCALE GENOMIC DNA]</scope>
    <source>
        <strain evidence="6 7">NRRL 13137</strain>
    </source>
</reference>
<evidence type="ECO:0000256" key="2">
    <source>
        <dbReference type="ARBA" id="ARBA00022692"/>
    </source>
</evidence>
<keyword evidence="4 5" id="KW-0472">Membrane</keyword>
<name>A0A0L1IV14_ASPN3</name>
<keyword evidence="7" id="KW-1185">Reference proteome</keyword>
<proteinExistence type="predicted"/>
<protein>
    <recommendedName>
        <fullName evidence="8">Major facilitator superfamily (MFS) profile domain-containing protein</fullName>
    </recommendedName>
</protein>
<feature type="transmembrane region" description="Helical" evidence="5">
    <location>
        <begin position="51"/>
        <end position="72"/>
    </location>
</feature>
<dbReference type="Proteomes" id="UP000037505">
    <property type="component" value="Unassembled WGS sequence"/>
</dbReference>
<evidence type="ECO:0000313" key="6">
    <source>
        <dbReference type="EMBL" id="KNG83337.1"/>
    </source>
</evidence>
<keyword evidence="3 5" id="KW-1133">Transmembrane helix</keyword>
<keyword evidence="2 5" id="KW-0812">Transmembrane</keyword>
<dbReference type="GeneID" id="26810200"/>
<evidence type="ECO:0008006" key="8">
    <source>
        <dbReference type="Google" id="ProtNLM"/>
    </source>
</evidence>
<comment type="subcellular location">
    <subcellularLocation>
        <location evidence="1">Membrane</location>
        <topology evidence="1">Multi-pass membrane protein</topology>
    </subcellularLocation>
</comment>
<evidence type="ECO:0000256" key="3">
    <source>
        <dbReference type="ARBA" id="ARBA00022989"/>
    </source>
</evidence>
<accession>A0A0L1IV14</accession>
<evidence type="ECO:0000313" key="7">
    <source>
        <dbReference type="Proteomes" id="UP000037505"/>
    </source>
</evidence>
<organism evidence="6 7">
    <name type="scientific">Aspergillus nomiae NRRL (strain ATCC 15546 / NRRL 13137 / CBS 260.88 / M93)</name>
    <dbReference type="NCBI Taxonomy" id="1509407"/>
    <lineage>
        <taxon>Eukaryota</taxon>
        <taxon>Fungi</taxon>
        <taxon>Dikarya</taxon>
        <taxon>Ascomycota</taxon>
        <taxon>Pezizomycotina</taxon>
        <taxon>Eurotiomycetes</taxon>
        <taxon>Eurotiomycetidae</taxon>
        <taxon>Eurotiales</taxon>
        <taxon>Aspergillaceae</taxon>
        <taxon>Aspergillus</taxon>
        <taxon>Aspergillus subgen. Circumdati</taxon>
    </lineage>
</organism>
<dbReference type="EMBL" id="JNOM01000276">
    <property type="protein sequence ID" value="KNG83337.1"/>
    <property type="molecule type" value="Genomic_DNA"/>
</dbReference>
<feature type="transmembrane region" description="Helical" evidence="5">
    <location>
        <begin position="20"/>
        <end position="39"/>
    </location>
</feature>
<dbReference type="RefSeq" id="XP_015404260.1">
    <property type="nucleotide sequence ID" value="XM_015553652.1"/>
</dbReference>
<comment type="caution">
    <text evidence="6">The sequence shown here is derived from an EMBL/GenBank/DDBJ whole genome shotgun (WGS) entry which is preliminary data.</text>
</comment>
<dbReference type="GO" id="GO:0022857">
    <property type="term" value="F:transmembrane transporter activity"/>
    <property type="evidence" value="ECO:0007669"/>
    <property type="project" value="TreeGrafter"/>
</dbReference>
<evidence type="ECO:0000256" key="1">
    <source>
        <dbReference type="ARBA" id="ARBA00004141"/>
    </source>
</evidence>
<gene>
    <name evidence="6" type="ORF">ANOM_008396</name>
</gene>
<dbReference type="PANTHER" id="PTHR23501:SF198">
    <property type="entry name" value="AZOLE RESISTANCE PROTEIN 1-RELATED"/>
    <property type="match status" value="1"/>
</dbReference>
<dbReference type="AlphaFoldDB" id="A0A0L1IV14"/>
<dbReference type="PANTHER" id="PTHR23501">
    <property type="entry name" value="MAJOR FACILITATOR SUPERFAMILY"/>
    <property type="match status" value="1"/>
</dbReference>
<evidence type="ECO:0000256" key="4">
    <source>
        <dbReference type="ARBA" id="ARBA00023136"/>
    </source>
</evidence>
<dbReference type="GO" id="GO:0005886">
    <property type="term" value="C:plasma membrane"/>
    <property type="evidence" value="ECO:0007669"/>
    <property type="project" value="TreeGrafter"/>
</dbReference>